<evidence type="ECO:0000256" key="8">
    <source>
        <dbReference type="ARBA" id="ARBA00023014"/>
    </source>
</evidence>
<comment type="cofactor">
    <cofactor evidence="1">
        <name>FAD</name>
        <dbReference type="ChEBI" id="CHEBI:57692"/>
    </cofactor>
</comment>
<evidence type="ECO:0000256" key="2">
    <source>
        <dbReference type="ARBA" id="ARBA00022630"/>
    </source>
</evidence>
<evidence type="ECO:0000256" key="5">
    <source>
        <dbReference type="ARBA" id="ARBA00022827"/>
    </source>
</evidence>
<evidence type="ECO:0000256" key="6">
    <source>
        <dbReference type="ARBA" id="ARBA00023002"/>
    </source>
</evidence>
<dbReference type="InterPro" id="IPR001433">
    <property type="entry name" value="OxRdtase_FAD/NAD-bd"/>
</dbReference>
<evidence type="ECO:0000256" key="1">
    <source>
        <dbReference type="ARBA" id="ARBA00001974"/>
    </source>
</evidence>
<dbReference type="InterPro" id="IPR017927">
    <property type="entry name" value="FAD-bd_FR_type"/>
</dbReference>
<dbReference type="CDD" id="cd00207">
    <property type="entry name" value="fer2"/>
    <property type="match status" value="1"/>
</dbReference>
<dbReference type="AlphaFoldDB" id="A0A9D2D8N9"/>
<dbReference type="Pfam" id="PF00970">
    <property type="entry name" value="FAD_binding_6"/>
    <property type="match status" value="1"/>
</dbReference>
<dbReference type="PANTHER" id="PTHR47354:SF8">
    <property type="entry name" value="1,2-PHENYLACETYL-COA EPOXIDASE, SUBUNIT E"/>
    <property type="match status" value="1"/>
</dbReference>
<comment type="caution">
    <text evidence="11">The sequence shown here is derived from an EMBL/GenBank/DDBJ whole genome shotgun (WGS) entry which is preliminary data.</text>
</comment>
<keyword evidence="5" id="KW-0274">FAD</keyword>
<evidence type="ECO:0000256" key="4">
    <source>
        <dbReference type="ARBA" id="ARBA00022723"/>
    </source>
</evidence>
<dbReference type="InterPro" id="IPR036010">
    <property type="entry name" value="2Fe-2S_ferredoxin-like_sf"/>
</dbReference>
<dbReference type="SUPFAM" id="SSF52343">
    <property type="entry name" value="Ferredoxin reductase-like, C-terminal NADP-linked domain"/>
    <property type="match status" value="1"/>
</dbReference>
<dbReference type="PRINTS" id="PR00410">
    <property type="entry name" value="PHEHYDRXLASE"/>
</dbReference>
<dbReference type="InterPro" id="IPR039261">
    <property type="entry name" value="FNR_nucleotide-bd"/>
</dbReference>
<dbReference type="GO" id="GO:0046872">
    <property type="term" value="F:metal ion binding"/>
    <property type="evidence" value="ECO:0007669"/>
    <property type="project" value="UniProtKB-KW"/>
</dbReference>
<proteinExistence type="predicted"/>
<dbReference type="PRINTS" id="PR00371">
    <property type="entry name" value="FPNCR"/>
</dbReference>
<feature type="domain" description="FAD-binding FR-type" evidence="10">
    <location>
        <begin position="50"/>
        <end position="154"/>
    </location>
</feature>
<evidence type="ECO:0000259" key="10">
    <source>
        <dbReference type="PROSITE" id="PS51384"/>
    </source>
</evidence>
<protein>
    <submittedName>
        <fullName evidence="11">2Fe-2S iron-sulfur cluster binding domain-containing protein</fullName>
    </submittedName>
</protein>
<dbReference type="Proteomes" id="UP000824017">
    <property type="component" value="Unassembled WGS sequence"/>
</dbReference>
<evidence type="ECO:0000256" key="3">
    <source>
        <dbReference type="ARBA" id="ARBA00022714"/>
    </source>
</evidence>
<dbReference type="PROSITE" id="PS51384">
    <property type="entry name" value="FAD_FR"/>
    <property type="match status" value="1"/>
</dbReference>
<name>A0A9D2D8N9_9FIRM</name>
<dbReference type="InterPro" id="IPR001709">
    <property type="entry name" value="Flavoprot_Pyr_Nucl_cyt_Rdtase"/>
</dbReference>
<keyword evidence="3" id="KW-0001">2Fe-2S</keyword>
<dbReference type="InterPro" id="IPR050415">
    <property type="entry name" value="MRET"/>
</dbReference>
<organism evidence="11 12">
    <name type="scientific">Candidatus Mediterraneibacter stercorigallinarum</name>
    <dbReference type="NCBI Taxonomy" id="2838686"/>
    <lineage>
        <taxon>Bacteria</taxon>
        <taxon>Bacillati</taxon>
        <taxon>Bacillota</taxon>
        <taxon>Clostridia</taxon>
        <taxon>Lachnospirales</taxon>
        <taxon>Lachnospiraceae</taxon>
        <taxon>Mediterraneibacter</taxon>
    </lineage>
</organism>
<dbReference type="SUPFAM" id="SSF63380">
    <property type="entry name" value="Riboflavin synthase domain-like"/>
    <property type="match status" value="1"/>
</dbReference>
<dbReference type="Gene3D" id="3.40.50.80">
    <property type="entry name" value="Nucleotide-binding domain of ferredoxin-NADP reductase (FNR) module"/>
    <property type="match status" value="1"/>
</dbReference>
<dbReference type="InterPro" id="IPR012675">
    <property type="entry name" value="Beta-grasp_dom_sf"/>
</dbReference>
<evidence type="ECO:0000313" key="11">
    <source>
        <dbReference type="EMBL" id="HIZ12339.1"/>
    </source>
</evidence>
<dbReference type="InterPro" id="IPR001041">
    <property type="entry name" value="2Fe-2S_ferredoxin-type"/>
</dbReference>
<dbReference type="Gene3D" id="2.40.30.10">
    <property type="entry name" value="Translation factors"/>
    <property type="match status" value="1"/>
</dbReference>
<keyword evidence="8" id="KW-0411">Iron-sulfur</keyword>
<keyword evidence="7" id="KW-0408">Iron</keyword>
<dbReference type="InterPro" id="IPR017938">
    <property type="entry name" value="Riboflavin_synthase-like_b-brl"/>
</dbReference>
<dbReference type="GO" id="GO:0050660">
    <property type="term" value="F:flavin adenine dinucleotide binding"/>
    <property type="evidence" value="ECO:0007669"/>
    <property type="project" value="TreeGrafter"/>
</dbReference>
<dbReference type="GO" id="GO:0016491">
    <property type="term" value="F:oxidoreductase activity"/>
    <property type="evidence" value="ECO:0007669"/>
    <property type="project" value="UniProtKB-KW"/>
</dbReference>
<sequence>MKFKKQIFGFMDMLRFKKLVPNRREALASGPDTPLPKEYRTNQQAERLHPGYMEVELTKIRPLAAGMKEFTFRRVDSSAFPFFRAGQYVSLQAKIGDSLVSRPYSIVSSPRDALAGRLVLGIEDAGFFSSYMCSQAKEGDRFHMTEPAGEFHYETLRDSKKIVCIAGGSGITPFMSMASAMLDGTEEYEMTLFYGARDRQHIAYQGELDAMAEKGLKVIYVLSDEKSAEQADGYEKGFVTRALLEKYTDVRGVTFFLCGPAAMYQFVLDELKPLELPVKAVHKDASCCQDREIAGPRTFSLTVRMRDKVFEIKAKENETLLTAMERAGLNAPNKCRAGGCGFCHSKWIKGEFVIAEDRDGRREADKKFGFIHPCVTYPAGDMEIEVPAAY</sequence>
<reference evidence="11" key="2">
    <citation type="submission" date="2021-04" db="EMBL/GenBank/DDBJ databases">
        <authorList>
            <person name="Gilroy R."/>
        </authorList>
    </citation>
    <scope>NUCLEOTIDE SEQUENCE</scope>
    <source>
        <strain evidence="11">ChiGjej1B1-13045</strain>
    </source>
</reference>
<dbReference type="PROSITE" id="PS51085">
    <property type="entry name" value="2FE2S_FER_2"/>
    <property type="match status" value="1"/>
</dbReference>
<accession>A0A9D2D8N9</accession>
<evidence type="ECO:0000256" key="7">
    <source>
        <dbReference type="ARBA" id="ARBA00023004"/>
    </source>
</evidence>
<dbReference type="GO" id="GO:0051537">
    <property type="term" value="F:2 iron, 2 sulfur cluster binding"/>
    <property type="evidence" value="ECO:0007669"/>
    <property type="project" value="UniProtKB-KW"/>
</dbReference>
<dbReference type="Pfam" id="PF00175">
    <property type="entry name" value="NAD_binding_1"/>
    <property type="match status" value="1"/>
</dbReference>
<dbReference type="SUPFAM" id="SSF54292">
    <property type="entry name" value="2Fe-2S ferredoxin-like"/>
    <property type="match status" value="1"/>
</dbReference>
<reference evidence="11" key="1">
    <citation type="journal article" date="2021" name="PeerJ">
        <title>Extensive microbial diversity within the chicken gut microbiome revealed by metagenomics and culture.</title>
        <authorList>
            <person name="Gilroy R."/>
            <person name="Ravi A."/>
            <person name="Getino M."/>
            <person name="Pursley I."/>
            <person name="Horton D.L."/>
            <person name="Alikhan N.F."/>
            <person name="Baker D."/>
            <person name="Gharbi K."/>
            <person name="Hall N."/>
            <person name="Watson M."/>
            <person name="Adriaenssens E.M."/>
            <person name="Foster-Nyarko E."/>
            <person name="Jarju S."/>
            <person name="Secka A."/>
            <person name="Antonio M."/>
            <person name="Oren A."/>
            <person name="Chaudhuri R.R."/>
            <person name="La Ragione R."/>
            <person name="Hildebrand F."/>
            <person name="Pallen M.J."/>
        </authorList>
    </citation>
    <scope>NUCLEOTIDE SEQUENCE</scope>
    <source>
        <strain evidence="11">ChiGjej1B1-13045</strain>
    </source>
</reference>
<keyword evidence="2" id="KW-0285">Flavoprotein</keyword>
<keyword evidence="4" id="KW-0479">Metal-binding</keyword>
<dbReference type="EMBL" id="DXCD01000005">
    <property type="protein sequence ID" value="HIZ12339.1"/>
    <property type="molecule type" value="Genomic_DNA"/>
</dbReference>
<feature type="domain" description="2Fe-2S ferredoxin-type" evidence="9">
    <location>
        <begin position="299"/>
        <end position="390"/>
    </location>
</feature>
<evidence type="ECO:0000313" key="12">
    <source>
        <dbReference type="Proteomes" id="UP000824017"/>
    </source>
</evidence>
<evidence type="ECO:0000259" key="9">
    <source>
        <dbReference type="PROSITE" id="PS51085"/>
    </source>
</evidence>
<dbReference type="PANTHER" id="PTHR47354">
    <property type="entry name" value="NADH OXIDOREDUCTASE HCR"/>
    <property type="match status" value="1"/>
</dbReference>
<dbReference type="Pfam" id="PF00111">
    <property type="entry name" value="Fer2"/>
    <property type="match status" value="1"/>
</dbReference>
<keyword evidence="6" id="KW-0560">Oxidoreductase</keyword>
<dbReference type="InterPro" id="IPR008333">
    <property type="entry name" value="Cbr1-like_FAD-bd_dom"/>
</dbReference>
<dbReference type="Gene3D" id="3.10.20.30">
    <property type="match status" value="1"/>
</dbReference>
<gene>
    <name evidence="11" type="ORF">H9817_00210</name>
</gene>